<dbReference type="AlphaFoldDB" id="A0A6C0AUE1"/>
<evidence type="ECO:0000256" key="2">
    <source>
        <dbReference type="ARBA" id="ARBA00010393"/>
    </source>
</evidence>
<name>A0A6C0AUE1_9ZZZZ</name>
<evidence type="ECO:0000256" key="1">
    <source>
        <dbReference type="ARBA" id="ARBA00004496"/>
    </source>
</evidence>
<dbReference type="GO" id="GO:0005524">
    <property type="term" value="F:ATP binding"/>
    <property type="evidence" value="ECO:0007669"/>
    <property type="project" value="UniProtKB-KW"/>
</dbReference>
<comment type="subcellular location">
    <subcellularLocation>
        <location evidence="1">Cytoplasm</location>
    </subcellularLocation>
</comment>
<protein>
    <recommendedName>
        <fullName evidence="6">PhoH-like protein</fullName>
    </recommendedName>
</protein>
<evidence type="ECO:0000256" key="7">
    <source>
        <dbReference type="SAM" id="MobiDB-lite"/>
    </source>
</evidence>
<proteinExistence type="inferred from homology"/>
<dbReference type="InterPro" id="IPR051451">
    <property type="entry name" value="PhoH2-like"/>
</dbReference>
<dbReference type="InterPro" id="IPR003714">
    <property type="entry name" value="PhoH"/>
</dbReference>
<dbReference type="Pfam" id="PF02562">
    <property type="entry name" value="PhoH"/>
    <property type="match status" value="1"/>
</dbReference>
<feature type="region of interest" description="Disordered" evidence="7">
    <location>
        <begin position="1"/>
        <end position="24"/>
    </location>
</feature>
<evidence type="ECO:0000256" key="3">
    <source>
        <dbReference type="ARBA" id="ARBA00022490"/>
    </source>
</evidence>
<dbReference type="GO" id="GO:0005829">
    <property type="term" value="C:cytosol"/>
    <property type="evidence" value="ECO:0007669"/>
    <property type="project" value="TreeGrafter"/>
</dbReference>
<evidence type="ECO:0000256" key="5">
    <source>
        <dbReference type="ARBA" id="ARBA00022840"/>
    </source>
</evidence>
<feature type="region of interest" description="Disordered" evidence="7">
    <location>
        <begin position="264"/>
        <end position="296"/>
    </location>
</feature>
<evidence type="ECO:0000259" key="8">
    <source>
        <dbReference type="Pfam" id="PF02562"/>
    </source>
</evidence>
<keyword evidence="5" id="KW-0067">ATP-binding</keyword>
<dbReference type="InterPro" id="IPR027417">
    <property type="entry name" value="P-loop_NTPase"/>
</dbReference>
<dbReference type="PANTHER" id="PTHR30473:SF1">
    <property type="entry name" value="PHOH-LIKE PROTEIN"/>
    <property type="match status" value="1"/>
</dbReference>
<keyword evidence="3" id="KW-0963">Cytoplasm</keyword>
<dbReference type="PANTHER" id="PTHR30473">
    <property type="entry name" value="PROTEIN PHOH"/>
    <property type="match status" value="1"/>
</dbReference>
<evidence type="ECO:0000256" key="4">
    <source>
        <dbReference type="ARBA" id="ARBA00022741"/>
    </source>
</evidence>
<accession>A0A6C0AUE1</accession>
<keyword evidence="4" id="KW-0547">Nucleotide-binding</keyword>
<reference evidence="9" key="1">
    <citation type="journal article" date="2020" name="Nature">
        <title>Giant virus diversity and host interactions through global metagenomics.</title>
        <authorList>
            <person name="Schulz F."/>
            <person name="Roux S."/>
            <person name="Paez-Espino D."/>
            <person name="Jungbluth S."/>
            <person name="Walsh D.A."/>
            <person name="Denef V.J."/>
            <person name="McMahon K.D."/>
            <person name="Konstantinidis K.T."/>
            <person name="Eloe-Fadrosh E.A."/>
            <person name="Kyrpides N.C."/>
            <person name="Woyke T."/>
        </authorList>
    </citation>
    <scope>NUCLEOTIDE SEQUENCE</scope>
    <source>
        <strain evidence="9">GVMAG-S-ERX555943-30</strain>
    </source>
</reference>
<feature type="compositionally biased region" description="Basic and acidic residues" evidence="7">
    <location>
        <begin position="274"/>
        <end position="296"/>
    </location>
</feature>
<comment type="similarity">
    <text evidence="2">Belongs to the PhoH family.</text>
</comment>
<evidence type="ECO:0000313" key="9">
    <source>
        <dbReference type="EMBL" id="QHS83434.1"/>
    </source>
</evidence>
<dbReference type="SUPFAM" id="SSF52540">
    <property type="entry name" value="P-loop containing nucleoside triphosphate hydrolases"/>
    <property type="match status" value="1"/>
</dbReference>
<dbReference type="EMBL" id="MN738755">
    <property type="protein sequence ID" value="QHS83434.1"/>
    <property type="molecule type" value="Genomic_DNA"/>
</dbReference>
<evidence type="ECO:0000256" key="6">
    <source>
        <dbReference type="ARBA" id="ARBA00039970"/>
    </source>
</evidence>
<feature type="domain" description="PhoH-like protein" evidence="8">
    <location>
        <begin position="29"/>
        <end position="243"/>
    </location>
</feature>
<dbReference type="Gene3D" id="3.40.50.300">
    <property type="entry name" value="P-loop containing nucleotide triphosphate hydrolases"/>
    <property type="match status" value="1"/>
</dbReference>
<sequence>MRAKKATSCDPRNDNPGISNQKSLAPLYKPKSTKQRRYVDALASTDTSIVFGIGPAGCGKTLFACLQGIRLLKTGAVKKLVLTRPIVPVEEEEIGFLPGTLAKKMDPWTRPILDTLLEFYHQKDLDEMFYNGVIEICPLAFMRGRTFKHSFIIADEMQNSTPNQMLMLTTRIGDHCKMVITGDLKQTDRVANNGLSDFIRKHKAFAQSSTYDNTHKHNLISLVEMDASDVQRSPIVSHILDIYSGDEDRKAILRSTQFNSDYFFTSHDNDDNDDNTRTDDSALIPKKDVSHRYPLE</sequence>
<organism evidence="9">
    <name type="scientific">viral metagenome</name>
    <dbReference type="NCBI Taxonomy" id="1070528"/>
    <lineage>
        <taxon>unclassified sequences</taxon>
        <taxon>metagenomes</taxon>
        <taxon>organismal metagenomes</taxon>
    </lineage>
</organism>